<name>A0ABV9N2R1_9FLAO</name>
<comment type="caution">
    <text evidence="2">The sequence shown here is derived from an EMBL/GenBank/DDBJ whole genome shotgun (WGS) entry which is preliminary data.</text>
</comment>
<accession>A0ABV9N2R1</accession>
<feature type="signal peptide" evidence="1">
    <location>
        <begin position="1"/>
        <end position="18"/>
    </location>
</feature>
<organism evidence="2 3">
    <name type="scientific">Geojedonia litorea</name>
    <dbReference type="NCBI Taxonomy" id="1268269"/>
    <lineage>
        <taxon>Bacteria</taxon>
        <taxon>Pseudomonadati</taxon>
        <taxon>Bacteroidota</taxon>
        <taxon>Flavobacteriia</taxon>
        <taxon>Flavobacteriales</taxon>
        <taxon>Flavobacteriaceae</taxon>
        <taxon>Geojedonia</taxon>
    </lineage>
</organism>
<evidence type="ECO:0000256" key="1">
    <source>
        <dbReference type="SAM" id="SignalP"/>
    </source>
</evidence>
<evidence type="ECO:0000313" key="3">
    <source>
        <dbReference type="Proteomes" id="UP001595953"/>
    </source>
</evidence>
<protein>
    <submittedName>
        <fullName evidence="2">Carboxypeptidase-like regulatory domain-containing protein</fullName>
    </submittedName>
</protein>
<dbReference type="Gene3D" id="2.60.40.1120">
    <property type="entry name" value="Carboxypeptidase-like, regulatory domain"/>
    <property type="match status" value="1"/>
</dbReference>
<evidence type="ECO:0000313" key="2">
    <source>
        <dbReference type="EMBL" id="MFC4722587.1"/>
    </source>
</evidence>
<dbReference type="SUPFAM" id="SSF49452">
    <property type="entry name" value="Starch-binding domain-like"/>
    <property type="match status" value="1"/>
</dbReference>
<dbReference type="Proteomes" id="UP001595953">
    <property type="component" value="Unassembled WGS sequence"/>
</dbReference>
<keyword evidence="3" id="KW-1185">Reference proteome</keyword>
<sequence>MRQLTILVFILFSGFCFAQNSGSIQGIILDGEINDEPLMYANVSIEGTTLESASDENGIFHFQNLSDGNYTLVYSFAGYETKKLKVTVASSQKTSVSVSLSARTISFSSSASVHKTNKGKD</sequence>
<proteinExistence type="predicted"/>
<gene>
    <name evidence="2" type="ORF">ACFO5O_09660</name>
</gene>
<dbReference type="Pfam" id="PF13715">
    <property type="entry name" value="CarbopepD_reg_2"/>
    <property type="match status" value="1"/>
</dbReference>
<dbReference type="RefSeq" id="WP_387963225.1">
    <property type="nucleotide sequence ID" value="NZ_JBHSGP010000014.1"/>
</dbReference>
<feature type="chain" id="PRO_5045770685" evidence="1">
    <location>
        <begin position="19"/>
        <end position="121"/>
    </location>
</feature>
<dbReference type="InterPro" id="IPR013784">
    <property type="entry name" value="Carb-bd-like_fold"/>
</dbReference>
<keyword evidence="1" id="KW-0732">Signal</keyword>
<reference evidence="3" key="1">
    <citation type="journal article" date="2019" name="Int. J. Syst. Evol. Microbiol.">
        <title>The Global Catalogue of Microorganisms (GCM) 10K type strain sequencing project: providing services to taxonomists for standard genome sequencing and annotation.</title>
        <authorList>
            <consortium name="The Broad Institute Genomics Platform"/>
            <consortium name="The Broad Institute Genome Sequencing Center for Infectious Disease"/>
            <person name="Wu L."/>
            <person name="Ma J."/>
        </authorList>
    </citation>
    <scope>NUCLEOTIDE SEQUENCE [LARGE SCALE GENOMIC DNA]</scope>
    <source>
        <strain evidence="3">CCUG 63682</strain>
    </source>
</reference>
<dbReference type="EMBL" id="JBHSGP010000014">
    <property type="protein sequence ID" value="MFC4722587.1"/>
    <property type="molecule type" value="Genomic_DNA"/>
</dbReference>